<keyword evidence="2" id="KW-1185">Reference proteome</keyword>
<reference evidence="1" key="1">
    <citation type="submission" date="2021-10" db="EMBL/GenBank/DDBJ databases">
        <title>Streptomyces nigrumlapis sp.nov.,an antimicrobial producing actinobacterium isolated from Black Gobi rocks.</title>
        <authorList>
            <person name="Wen Y."/>
            <person name="Zhang W."/>
            <person name="Liu X.G."/>
        </authorList>
    </citation>
    <scope>NUCLEOTIDE SEQUENCE</scope>
    <source>
        <strain evidence="1">ST13-2-2</strain>
    </source>
</reference>
<dbReference type="RefSeq" id="WP_248862473.1">
    <property type="nucleotide sequence ID" value="NZ_CP086322.1"/>
</dbReference>
<protein>
    <submittedName>
        <fullName evidence="1">Uncharacterized protein</fullName>
    </submittedName>
</protein>
<evidence type="ECO:0000313" key="2">
    <source>
        <dbReference type="Proteomes" id="UP000830115"/>
    </source>
</evidence>
<name>A0ABY4M1R9_9ACTN</name>
<dbReference type="EMBL" id="CP086322">
    <property type="protein sequence ID" value="UQA91665.1"/>
    <property type="molecule type" value="Genomic_DNA"/>
</dbReference>
<proteinExistence type="predicted"/>
<organism evidence="1 2">
    <name type="scientific">Streptomyces halobius</name>
    <dbReference type="NCBI Taxonomy" id="2879846"/>
    <lineage>
        <taxon>Bacteria</taxon>
        <taxon>Bacillati</taxon>
        <taxon>Actinomycetota</taxon>
        <taxon>Actinomycetes</taxon>
        <taxon>Kitasatosporales</taxon>
        <taxon>Streptomycetaceae</taxon>
        <taxon>Streptomyces</taxon>
    </lineage>
</organism>
<evidence type="ECO:0000313" key="1">
    <source>
        <dbReference type="EMBL" id="UQA91665.1"/>
    </source>
</evidence>
<dbReference type="Proteomes" id="UP000830115">
    <property type="component" value="Chromosome"/>
</dbReference>
<gene>
    <name evidence="1" type="ORF">K9S39_07120</name>
</gene>
<sequence length="78" mass="8500">MLHKAGVPLSEFQKPGREGINADDLLYRLHMAEVLTYEGRAIALLRVAQNRQDAGVSWGQAVREAVTSVESAPGPREA</sequence>
<accession>A0ABY4M1R9</accession>